<feature type="region of interest" description="Disordered" evidence="2">
    <location>
        <begin position="19"/>
        <end position="47"/>
    </location>
</feature>
<organism evidence="3 4">
    <name type="scientific">Heracleum sosnowskyi</name>
    <dbReference type="NCBI Taxonomy" id="360622"/>
    <lineage>
        <taxon>Eukaryota</taxon>
        <taxon>Viridiplantae</taxon>
        <taxon>Streptophyta</taxon>
        <taxon>Embryophyta</taxon>
        <taxon>Tracheophyta</taxon>
        <taxon>Spermatophyta</taxon>
        <taxon>Magnoliopsida</taxon>
        <taxon>eudicotyledons</taxon>
        <taxon>Gunneridae</taxon>
        <taxon>Pentapetalae</taxon>
        <taxon>asterids</taxon>
        <taxon>campanulids</taxon>
        <taxon>Apiales</taxon>
        <taxon>Apiaceae</taxon>
        <taxon>Apioideae</taxon>
        <taxon>apioid superclade</taxon>
        <taxon>Tordylieae</taxon>
        <taxon>Tordyliinae</taxon>
        <taxon>Heracleum</taxon>
    </lineage>
</organism>
<evidence type="ECO:0000256" key="1">
    <source>
        <dbReference type="SAM" id="Coils"/>
    </source>
</evidence>
<proteinExistence type="predicted"/>
<protein>
    <submittedName>
        <fullName evidence="3">Uncharacterized protein</fullName>
    </submittedName>
</protein>
<feature type="coiled-coil region" evidence="1">
    <location>
        <begin position="233"/>
        <end position="395"/>
    </location>
</feature>
<evidence type="ECO:0000313" key="4">
    <source>
        <dbReference type="Proteomes" id="UP001237642"/>
    </source>
</evidence>
<dbReference type="EMBL" id="JAUIZM010000007">
    <property type="protein sequence ID" value="KAK1377313.1"/>
    <property type="molecule type" value="Genomic_DNA"/>
</dbReference>
<evidence type="ECO:0000313" key="3">
    <source>
        <dbReference type="EMBL" id="KAK1377313.1"/>
    </source>
</evidence>
<keyword evidence="4" id="KW-1185">Reference proteome</keyword>
<dbReference type="PANTHER" id="PTHR35480:SF1">
    <property type="entry name" value="MATERNAL EFFECT EMBRYO ARREST 22"/>
    <property type="match status" value="1"/>
</dbReference>
<dbReference type="Proteomes" id="UP001237642">
    <property type="component" value="Unassembled WGS sequence"/>
</dbReference>
<reference evidence="3" key="1">
    <citation type="submission" date="2023-02" db="EMBL/GenBank/DDBJ databases">
        <title>Genome of toxic invasive species Heracleum sosnowskyi carries increased number of genes despite the absence of recent whole-genome duplications.</title>
        <authorList>
            <person name="Schelkunov M."/>
            <person name="Shtratnikova V."/>
            <person name="Makarenko M."/>
            <person name="Klepikova A."/>
            <person name="Omelchenko D."/>
            <person name="Novikova G."/>
            <person name="Obukhova E."/>
            <person name="Bogdanov V."/>
            <person name="Penin A."/>
            <person name="Logacheva M."/>
        </authorList>
    </citation>
    <scope>NUCLEOTIDE SEQUENCE</scope>
    <source>
        <strain evidence="3">Hsosn_3</strain>
        <tissue evidence="3">Leaf</tissue>
    </source>
</reference>
<reference evidence="3" key="2">
    <citation type="submission" date="2023-05" db="EMBL/GenBank/DDBJ databases">
        <authorList>
            <person name="Schelkunov M.I."/>
        </authorList>
    </citation>
    <scope>NUCLEOTIDE SEQUENCE</scope>
    <source>
        <strain evidence="3">Hsosn_3</strain>
        <tissue evidence="3">Leaf</tissue>
    </source>
</reference>
<gene>
    <name evidence="3" type="ORF">POM88_033506</name>
</gene>
<evidence type="ECO:0000256" key="2">
    <source>
        <dbReference type="SAM" id="MobiDB-lite"/>
    </source>
</evidence>
<dbReference type="AlphaFoldDB" id="A0AAD8MME0"/>
<keyword evidence="1" id="KW-0175">Coiled coil</keyword>
<comment type="caution">
    <text evidence="3">The sequence shown here is derived from an EMBL/GenBank/DDBJ whole genome shotgun (WGS) entry which is preliminary data.</text>
</comment>
<accession>A0AAD8MME0</accession>
<sequence>MRSKPRSAQLRNLTFRNPGVHDTTNSIAVTNRNSNVNSTPTRKSPRLQNLACPAEDGKMEVHTEPIDLDESEGEDILEVVGGDLPITRDKSMEGKIDQLVQNVEKLNSKINQTDFSSDSSSGLSYKTLYIRSQKMKEQMKERLKSRITLLQKQAVSRAQDVNKEIIVLQERISDKETEINRLNGLLQIEKHRADSERKKYEQKGKEVDEKEAWAEKLLAEHEREMVLKEAGVRLPLENEISSLKSQIELLQQQVVSDRAIAANEKLEIERGNADCLGQQLKEEIEKVEEARIQLERLRAEVGDLRANMEADALTFKQANEKLEIEAKREKERADSEMRKAEYQRKVAEAYGEKERVKTNQCEQMAQELETGRCETQKLKKEIDELVSSRKLLKKELKLERKHAKHAKQIASSEKEHNILVRQKICRIKEECSRISDHLDILDKCSSHRDVGLNKPEKNCNSFRRQGTKRKSLDDELCQVHYSGNELMKPSSTLDDSIGPIGEAWC</sequence>
<feature type="compositionally biased region" description="Polar residues" evidence="2">
    <location>
        <begin position="22"/>
        <end position="42"/>
    </location>
</feature>
<dbReference type="PANTHER" id="PTHR35480">
    <property type="entry name" value="MATERNAL EFFECT EMBRYO ARREST 22"/>
    <property type="match status" value="1"/>
</dbReference>
<name>A0AAD8MME0_9APIA</name>